<feature type="compositionally biased region" description="Basic and acidic residues" evidence="1">
    <location>
        <begin position="86"/>
        <end position="105"/>
    </location>
</feature>
<feature type="region of interest" description="Disordered" evidence="1">
    <location>
        <begin position="57"/>
        <end position="121"/>
    </location>
</feature>
<name>A0ABR2AAJ8_9ROSI</name>
<reference evidence="2 3" key="1">
    <citation type="journal article" date="2024" name="G3 (Bethesda)">
        <title>Genome assembly of Hibiscus sabdariffa L. provides insights into metabolisms of medicinal natural products.</title>
        <authorList>
            <person name="Kim T."/>
        </authorList>
    </citation>
    <scope>NUCLEOTIDE SEQUENCE [LARGE SCALE GENOMIC DNA]</scope>
    <source>
        <strain evidence="2">TK-2024</strain>
        <tissue evidence="2">Old leaves</tissue>
    </source>
</reference>
<dbReference type="PANTHER" id="PTHR34196:SF4">
    <property type="entry name" value="OS06G0208200 PROTEIN"/>
    <property type="match status" value="1"/>
</dbReference>
<keyword evidence="3" id="KW-1185">Reference proteome</keyword>
<accession>A0ABR2AAJ8</accession>
<evidence type="ECO:0000313" key="2">
    <source>
        <dbReference type="EMBL" id="KAK8490095.1"/>
    </source>
</evidence>
<organism evidence="2 3">
    <name type="scientific">Hibiscus sabdariffa</name>
    <name type="common">roselle</name>
    <dbReference type="NCBI Taxonomy" id="183260"/>
    <lineage>
        <taxon>Eukaryota</taxon>
        <taxon>Viridiplantae</taxon>
        <taxon>Streptophyta</taxon>
        <taxon>Embryophyta</taxon>
        <taxon>Tracheophyta</taxon>
        <taxon>Spermatophyta</taxon>
        <taxon>Magnoliopsida</taxon>
        <taxon>eudicotyledons</taxon>
        <taxon>Gunneridae</taxon>
        <taxon>Pentapetalae</taxon>
        <taxon>rosids</taxon>
        <taxon>malvids</taxon>
        <taxon>Malvales</taxon>
        <taxon>Malvaceae</taxon>
        <taxon>Malvoideae</taxon>
        <taxon>Hibiscus</taxon>
    </lineage>
</organism>
<feature type="compositionally biased region" description="Low complexity" evidence="1">
    <location>
        <begin position="73"/>
        <end position="83"/>
    </location>
</feature>
<sequence length="163" mass="18109">MSFTPYYFSPQFPSLHVFLSPSPSPHPLCIPGGMNMDLRRPPHAVGLDVDFFWPVQHPMEPQDEDRPVKCPMSASASSSPSSSIHIDGKGHEERVAAESSRKRSEQPTMLNNRSAAEPPVRAVRKRHHTLTCDSHISAEPALPPIPPPQTLTISQMLKQFDQV</sequence>
<comment type="caution">
    <text evidence="2">The sequence shown here is derived from an EMBL/GenBank/DDBJ whole genome shotgun (WGS) entry which is preliminary data.</text>
</comment>
<dbReference type="Proteomes" id="UP001396334">
    <property type="component" value="Unassembled WGS sequence"/>
</dbReference>
<dbReference type="PANTHER" id="PTHR34196">
    <property type="entry name" value="OS02G0697700 PROTEIN"/>
    <property type="match status" value="1"/>
</dbReference>
<evidence type="ECO:0000313" key="3">
    <source>
        <dbReference type="Proteomes" id="UP001396334"/>
    </source>
</evidence>
<protein>
    <submittedName>
        <fullName evidence="2">Uncharacterized protein</fullName>
    </submittedName>
</protein>
<proteinExistence type="predicted"/>
<dbReference type="EMBL" id="JBBPBN010000291">
    <property type="protein sequence ID" value="KAK8490095.1"/>
    <property type="molecule type" value="Genomic_DNA"/>
</dbReference>
<evidence type="ECO:0000256" key="1">
    <source>
        <dbReference type="SAM" id="MobiDB-lite"/>
    </source>
</evidence>
<gene>
    <name evidence="2" type="ORF">V6N11_081565</name>
</gene>